<accession>A0A9P8CVU9</accession>
<dbReference type="InterPro" id="IPR032675">
    <property type="entry name" value="LRR_dom_sf"/>
</dbReference>
<dbReference type="EMBL" id="JAIFTL010000149">
    <property type="protein sequence ID" value="KAG9322388.1"/>
    <property type="molecule type" value="Genomic_DNA"/>
</dbReference>
<proteinExistence type="predicted"/>
<dbReference type="Proteomes" id="UP000717515">
    <property type="component" value="Unassembled WGS sequence"/>
</dbReference>
<reference evidence="1" key="1">
    <citation type="submission" date="2021-07" db="EMBL/GenBank/DDBJ databases">
        <title>Draft genome of Mortierella alpina, strain LL118, isolated from an aspen leaf litter sample.</title>
        <authorList>
            <person name="Yang S."/>
            <person name="Vinatzer B.A."/>
        </authorList>
    </citation>
    <scope>NUCLEOTIDE SEQUENCE</scope>
    <source>
        <strain evidence="1">LL118</strain>
    </source>
</reference>
<organism evidence="1 2">
    <name type="scientific">Mortierella alpina</name>
    <name type="common">Oleaginous fungus</name>
    <name type="synonym">Mortierella renispora</name>
    <dbReference type="NCBI Taxonomy" id="64518"/>
    <lineage>
        <taxon>Eukaryota</taxon>
        <taxon>Fungi</taxon>
        <taxon>Fungi incertae sedis</taxon>
        <taxon>Mucoromycota</taxon>
        <taxon>Mortierellomycotina</taxon>
        <taxon>Mortierellomycetes</taxon>
        <taxon>Mortierellales</taxon>
        <taxon>Mortierellaceae</taxon>
        <taxon>Mortierella</taxon>
    </lineage>
</organism>
<evidence type="ECO:0000313" key="1">
    <source>
        <dbReference type="EMBL" id="KAG9322388.1"/>
    </source>
</evidence>
<comment type="caution">
    <text evidence="1">The sequence shown here is derived from an EMBL/GenBank/DDBJ whole genome shotgun (WGS) entry which is preliminary data.</text>
</comment>
<dbReference type="AlphaFoldDB" id="A0A9P8CVU9"/>
<sequence length="509" mass="58784">MITKPLLYLPPEILMLIAKQQTTKETVPCLQACAAWHSAMIHKIWCDVAFWEPERGLAALRNPTMDALQHHQHFVRNLRATESFANEYCSRQEPFQFENMESLDIQPRSEALSPLQLSLTREFEVLPSLKIIRLDAVKPDLVSWFLRSISAFPNLSSVVIKSTIIGRESALDLWKVFPQLQTLTLDKVLFTDMTIVKETMATMICPRLVILMLDLRDTDLDPEDQLDLVLACPRLGDLQWYSISDHYYQFTEAFIRFNRALEDGRLPDLAIFRNRGDALDTQIAKVLRSMTRVVGLRCQANDFGPESFDVLRPHFSRLEILDIQNCGDMTSAMVQTVLCSCPMLGSLLVDWMWATDAIQENDEDEEGNKKNLWVCGPTLKNLSLSFRFREGEMSLQPKVYESLAQLTNLEGFMMAKRYREHEGEQGLLLLLEHGLEKLKAWKNLRYINFFHDPDQVLGEEQIAWMLEHWRDLNLIIGSTDHTNLNTDLNEDIQRRQVAFLNAFFGEILE</sequence>
<protein>
    <recommendedName>
        <fullName evidence="3">F-box domain-containing protein</fullName>
    </recommendedName>
</protein>
<evidence type="ECO:0008006" key="3">
    <source>
        <dbReference type="Google" id="ProtNLM"/>
    </source>
</evidence>
<gene>
    <name evidence="1" type="ORF">KVV02_005271</name>
</gene>
<dbReference type="SUPFAM" id="SSF52047">
    <property type="entry name" value="RNI-like"/>
    <property type="match status" value="1"/>
</dbReference>
<name>A0A9P8CVU9_MORAP</name>
<evidence type="ECO:0000313" key="2">
    <source>
        <dbReference type="Proteomes" id="UP000717515"/>
    </source>
</evidence>
<dbReference type="Gene3D" id="3.80.10.10">
    <property type="entry name" value="Ribonuclease Inhibitor"/>
    <property type="match status" value="2"/>
</dbReference>